<keyword evidence="4" id="KW-1185">Reference proteome</keyword>
<comment type="caution">
    <text evidence="3">The sequence shown here is derived from an EMBL/GenBank/DDBJ whole genome shotgun (WGS) entry which is preliminary data.</text>
</comment>
<organism evidence="3 4">
    <name type="scientific">Polarella glacialis</name>
    <name type="common">Dinoflagellate</name>
    <dbReference type="NCBI Taxonomy" id="89957"/>
    <lineage>
        <taxon>Eukaryota</taxon>
        <taxon>Sar</taxon>
        <taxon>Alveolata</taxon>
        <taxon>Dinophyceae</taxon>
        <taxon>Suessiales</taxon>
        <taxon>Suessiaceae</taxon>
        <taxon>Polarella</taxon>
    </lineage>
</organism>
<dbReference type="AlphaFoldDB" id="A0A813H6P4"/>
<evidence type="ECO:0000256" key="2">
    <source>
        <dbReference type="SAM" id="SignalP"/>
    </source>
</evidence>
<evidence type="ECO:0000313" key="4">
    <source>
        <dbReference type="Proteomes" id="UP000654075"/>
    </source>
</evidence>
<dbReference type="EMBL" id="CAJNNV010030795">
    <property type="protein sequence ID" value="CAE8633527.1"/>
    <property type="molecule type" value="Genomic_DNA"/>
</dbReference>
<evidence type="ECO:0000313" key="3">
    <source>
        <dbReference type="EMBL" id="CAE8633527.1"/>
    </source>
</evidence>
<proteinExistence type="predicted"/>
<sequence length="252" mass="26164">MLVPFCLWVAVPDVPLLYCRLLTLQYAMSCHRDVGAWAASLSSGVSKAGRPGRFRAAGAMPLQTFSRVEPSGFSGANPSLPPCAVSLLPGASSLEGRRRLPCCSLALSYLEVASKGHRRLTGPAAAASATVSTNLPANKMVTVPATAAVAGVRENEMTFKPATAANVSAAVDYTRVPGPMTPSKPDTVSASSDASGDHEDRMPTLGTRVPEPMTPFKPDAVSASSDASGDHQDMMPILGITRALKDTAVNLA</sequence>
<feature type="signal peptide" evidence="2">
    <location>
        <begin position="1"/>
        <end position="19"/>
    </location>
</feature>
<accession>A0A813H6P4</accession>
<feature type="chain" id="PRO_5032815044" evidence="2">
    <location>
        <begin position="20"/>
        <end position="252"/>
    </location>
</feature>
<gene>
    <name evidence="3" type="ORF">PGLA1383_LOCUS49396</name>
</gene>
<evidence type="ECO:0000256" key="1">
    <source>
        <dbReference type="SAM" id="MobiDB-lite"/>
    </source>
</evidence>
<name>A0A813H6P4_POLGL</name>
<keyword evidence="2" id="KW-0732">Signal</keyword>
<feature type="compositionally biased region" description="Polar residues" evidence="1">
    <location>
        <begin position="184"/>
        <end position="194"/>
    </location>
</feature>
<protein>
    <submittedName>
        <fullName evidence="3">Uncharacterized protein</fullName>
    </submittedName>
</protein>
<reference evidence="3" key="1">
    <citation type="submission" date="2021-02" db="EMBL/GenBank/DDBJ databases">
        <authorList>
            <person name="Dougan E. K."/>
            <person name="Rhodes N."/>
            <person name="Thang M."/>
            <person name="Chan C."/>
        </authorList>
    </citation>
    <scope>NUCLEOTIDE SEQUENCE</scope>
</reference>
<feature type="region of interest" description="Disordered" evidence="1">
    <location>
        <begin position="177"/>
        <end position="233"/>
    </location>
</feature>
<dbReference type="Proteomes" id="UP000654075">
    <property type="component" value="Unassembled WGS sequence"/>
</dbReference>